<reference evidence="3 4" key="2">
    <citation type="journal article" date="2023" name="MicrobiologyOpen">
        <title>Genomics of the tumorigenes clade of the family Rhizobiaceae and description of Rhizobium rhododendri sp. nov.</title>
        <authorList>
            <person name="Kuzmanovic N."/>
            <person name="diCenzo G.C."/>
            <person name="Bunk B."/>
            <person name="Sproeer C."/>
            <person name="Fruehling A."/>
            <person name="Neumann-Schaal M."/>
            <person name="Overmann J."/>
            <person name="Smalla K."/>
        </authorList>
    </citation>
    <scope>NUCLEOTIDE SEQUENCE [LARGE SCALE GENOMIC DNA]</scope>
    <source>
        <strain evidence="4">rho-6.2</strain>
        <plasmid evidence="3 4">unnamed1</plasmid>
    </source>
</reference>
<accession>A0ABY8IQR4</accession>
<evidence type="ECO:0000256" key="1">
    <source>
        <dbReference type="ARBA" id="ARBA00023002"/>
    </source>
</evidence>
<evidence type="ECO:0000313" key="3">
    <source>
        <dbReference type="EMBL" id="WFS26027.1"/>
    </source>
</evidence>
<dbReference type="PANTHER" id="PTHR13847:SF287">
    <property type="entry name" value="FAD-DEPENDENT OXIDOREDUCTASE DOMAIN-CONTAINING PROTEIN 1"/>
    <property type="match status" value="1"/>
</dbReference>
<keyword evidence="4" id="KW-1185">Reference proteome</keyword>
<protein>
    <submittedName>
        <fullName evidence="3">TIGR03364 family FAD-dependent oxidoreductase</fullName>
    </submittedName>
</protein>
<gene>
    <name evidence="3" type="ORF">PR018_21230</name>
</gene>
<sequence>MPYSYDVAVVGAGIVGLGAALAAAAQGRKVVVIERNPAAVGASIRNFGFVTVTGQQAGAHWARAMRSRDIWKDLVVQAGIAVHHRGLVMPARRAEAAAVLEAFLATPTGEDCRMIGKAEALDIVPSLRLDGIEAILHSPHELRVESREAVAKVAAHLENAYGVDFLWGTAARAVSDHGVETSRGMVSADAVVVCPGDDYSGLYPERIAAYGLDVCTLQMLRVAPATPATLGAAVMSDLSLARYEGFSALPEAQALGARLDLEDAEKRAAGIHLIAVQSADGSLVVGDTHVYGNAPAPFSSARFDDLMLDEFDRVFDMPGRKVIERWTGSYAHAADRTVLVDAPQPNVRLVIVTGGTGASTAFALGEEVIADLYGSAHSQHGVLS</sequence>
<feature type="domain" description="FAD dependent oxidoreductase" evidence="2">
    <location>
        <begin position="6"/>
        <end position="368"/>
    </location>
</feature>
<dbReference type="NCBIfam" id="TIGR03364">
    <property type="entry name" value="HpnW_proposed"/>
    <property type="match status" value="1"/>
</dbReference>
<dbReference type="Gene3D" id="3.30.9.10">
    <property type="entry name" value="D-Amino Acid Oxidase, subunit A, domain 2"/>
    <property type="match status" value="1"/>
</dbReference>
<dbReference type="InterPro" id="IPR017741">
    <property type="entry name" value="FAD-dependent_OxRdtase_HpnW"/>
</dbReference>
<reference evidence="3 4" key="1">
    <citation type="journal article" date="2019" name="Phytopathology">
        <title>A Novel Group of Rhizobium tumorigenes-Like Agrobacteria Associated with Crown Gall Disease of Rhododendron and Blueberry.</title>
        <authorList>
            <person name="Kuzmanovic N."/>
            <person name="Behrens P."/>
            <person name="Idczak E."/>
            <person name="Wagner S."/>
            <person name="Gotz M."/>
            <person name="Sproer C."/>
            <person name="Bunk B."/>
            <person name="Overmann J."/>
            <person name="Smalla K."/>
        </authorList>
    </citation>
    <scope>NUCLEOTIDE SEQUENCE [LARGE SCALE GENOMIC DNA]</scope>
    <source>
        <strain evidence="4">rho-6.2</strain>
    </source>
</reference>
<name>A0ABY8IQR4_9HYPH</name>
<geneLocation type="plasmid" evidence="3 4">
    <name>unnamed1</name>
</geneLocation>
<keyword evidence="1" id="KW-0560">Oxidoreductase</keyword>
<dbReference type="SUPFAM" id="SSF51905">
    <property type="entry name" value="FAD/NAD(P)-binding domain"/>
    <property type="match status" value="1"/>
</dbReference>
<dbReference type="Proteomes" id="UP000318939">
    <property type="component" value="Plasmid unnamed1"/>
</dbReference>
<dbReference type="PANTHER" id="PTHR13847">
    <property type="entry name" value="SARCOSINE DEHYDROGENASE-RELATED"/>
    <property type="match status" value="1"/>
</dbReference>
<dbReference type="Pfam" id="PF01266">
    <property type="entry name" value="DAO"/>
    <property type="match status" value="1"/>
</dbReference>
<dbReference type="InterPro" id="IPR006076">
    <property type="entry name" value="FAD-dep_OxRdtase"/>
</dbReference>
<evidence type="ECO:0000259" key="2">
    <source>
        <dbReference type="Pfam" id="PF01266"/>
    </source>
</evidence>
<organism evidence="3 4">
    <name type="scientific">Rhizobium rhododendri</name>
    <dbReference type="NCBI Taxonomy" id="2506430"/>
    <lineage>
        <taxon>Bacteria</taxon>
        <taxon>Pseudomonadati</taxon>
        <taxon>Pseudomonadota</taxon>
        <taxon>Alphaproteobacteria</taxon>
        <taxon>Hyphomicrobiales</taxon>
        <taxon>Rhizobiaceae</taxon>
        <taxon>Rhizobium/Agrobacterium group</taxon>
        <taxon>Rhizobium</taxon>
    </lineage>
</organism>
<evidence type="ECO:0000313" key="4">
    <source>
        <dbReference type="Proteomes" id="UP000318939"/>
    </source>
</evidence>
<dbReference type="EMBL" id="CP117268">
    <property type="protein sequence ID" value="WFS26027.1"/>
    <property type="molecule type" value="Genomic_DNA"/>
</dbReference>
<dbReference type="RefSeq" id="WP_142832244.1">
    <property type="nucleotide sequence ID" value="NZ_CP117268.1"/>
</dbReference>
<dbReference type="Gene3D" id="3.50.50.60">
    <property type="entry name" value="FAD/NAD(P)-binding domain"/>
    <property type="match status" value="1"/>
</dbReference>
<dbReference type="InterPro" id="IPR036188">
    <property type="entry name" value="FAD/NAD-bd_sf"/>
</dbReference>
<keyword evidence="3" id="KW-0614">Plasmid</keyword>
<proteinExistence type="predicted"/>